<gene>
    <name evidence="1" type="ORF">BJ875DRAFT_463195</name>
</gene>
<accession>A0A9P7YIH4</accession>
<organism evidence="1 2">
    <name type="scientific">Amylocarpus encephaloides</name>
    <dbReference type="NCBI Taxonomy" id="45428"/>
    <lineage>
        <taxon>Eukaryota</taxon>
        <taxon>Fungi</taxon>
        <taxon>Dikarya</taxon>
        <taxon>Ascomycota</taxon>
        <taxon>Pezizomycotina</taxon>
        <taxon>Leotiomycetes</taxon>
        <taxon>Helotiales</taxon>
        <taxon>Helotiales incertae sedis</taxon>
        <taxon>Amylocarpus</taxon>
    </lineage>
</organism>
<proteinExistence type="predicted"/>
<dbReference type="EMBL" id="MU251485">
    <property type="protein sequence ID" value="KAG9233807.1"/>
    <property type="molecule type" value="Genomic_DNA"/>
</dbReference>
<keyword evidence="2" id="KW-1185">Reference proteome</keyword>
<sequence length="63" mass="7088">MNVIGYTFNVWLPILTHPAKEVPRFKKGFSFSVAGYVAQMGTVAGLVVEEAEEIEEDSERGRW</sequence>
<dbReference type="Proteomes" id="UP000824998">
    <property type="component" value="Unassembled WGS sequence"/>
</dbReference>
<evidence type="ECO:0000313" key="2">
    <source>
        <dbReference type="Proteomes" id="UP000824998"/>
    </source>
</evidence>
<reference evidence="1" key="1">
    <citation type="journal article" date="2021" name="IMA Fungus">
        <title>Genomic characterization of three marine fungi, including Emericellopsis atlantica sp. nov. with signatures of a generalist lifestyle and marine biomass degradation.</title>
        <authorList>
            <person name="Hagestad O.C."/>
            <person name="Hou L."/>
            <person name="Andersen J.H."/>
            <person name="Hansen E.H."/>
            <person name="Altermark B."/>
            <person name="Li C."/>
            <person name="Kuhnert E."/>
            <person name="Cox R.J."/>
            <person name="Crous P.W."/>
            <person name="Spatafora J.W."/>
            <person name="Lail K."/>
            <person name="Amirebrahimi M."/>
            <person name="Lipzen A."/>
            <person name="Pangilinan J."/>
            <person name="Andreopoulos W."/>
            <person name="Hayes R.D."/>
            <person name="Ng V."/>
            <person name="Grigoriev I.V."/>
            <person name="Jackson S.A."/>
            <person name="Sutton T.D.S."/>
            <person name="Dobson A.D.W."/>
            <person name="Rama T."/>
        </authorList>
    </citation>
    <scope>NUCLEOTIDE SEQUENCE</scope>
    <source>
        <strain evidence="1">TRa018bII</strain>
    </source>
</reference>
<protein>
    <submittedName>
        <fullName evidence="1">Uncharacterized protein</fullName>
    </submittedName>
</protein>
<comment type="caution">
    <text evidence="1">The sequence shown here is derived from an EMBL/GenBank/DDBJ whole genome shotgun (WGS) entry which is preliminary data.</text>
</comment>
<dbReference type="OrthoDB" id="3639251at2759"/>
<dbReference type="AlphaFoldDB" id="A0A9P7YIH4"/>
<evidence type="ECO:0000313" key="1">
    <source>
        <dbReference type="EMBL" id="KAG9233807.1"/>
    </source>
</evidence>
<name>A0A9P7YIH4_9HELO</name>